<evidence type="ECO:0000256" key="7">
    <source>
        <dbReference type="ARBA" id="ARBA00022842"/>
    </source>
</evidence>
<comment type="subcellular location">
    <subcellularLocation>
        <location evidence="12">Cell inner membrane</location>
        <topology evidence="12">Lipid-anchor</topology>
        <orientation evidence="12">Periplasmic side</orientation>
    </subcellularLocation>
</comment>
<dbReference type="InterPro" id="IPR003374">
    <property type="entry name" value="ApbE-like_sf"/>
</dbReference>
<evidence type="ECO:0000256" key="11">
    <source>
        <dbReference type="PIRSR" id="PIRSR006268-2"/>
    </source>
</evidence>
<comment type="function">
    <text evidence="12">Flavin transferase that catalyzes the transfer of the FMN moiety of FAD and its covalent binding to the hydroxyl group of a threonine residue in a target flavoprotein.</text>
</comment>
<dbReference type="PROSITE" id="PS51257">
    <property type="entry name" value="PROKAR_LIPOPROTEIN"/>
    <property type="match status" value="1"/>
</dbReference>
<evidence type="ECO:0000313" key="13">
    <source>
        <dbReference type="EMBL" id="QAR33356.1"/>
    </source>
</evidence>
<gene>
    <name evidence="13" type="ORF">EP073_08065</name>
</gene>
<evidence type="ECO:0000256" key="8">
    <source>
        <dbReference type="ARBA" id="ARBA00031306"/>
    </source>
</evidence>
<dbReference type="GO" id="GO:0046872">
    <property type="term" value="F:metal ion binding"/>
    <property type="evidence" value="ECO:0007669"/>
    <property type="project" value="UniProtKB-UniRule"/>
</dbReference>
<keyword evidence="12" id="KW-0472">Membrane</keyword>
<accession>A0A410JYT4</accession>
<organism evidence="13 14">
    <name type="scientific">Geovibrio thiophilus</name>
    <dbReference type="NCBI Taxonomy" id="139438"/>
    <lineage>
        <taxon>Bacteria</taxon>
        <taxon>Pseudomonadati</taxon>
        <taxon>Deferribacterota</taxon>
        <taxon>Deferribacteres</taxon>
        <taxon>Deferribacterales</taxon>
        <taxon>Geovibrionaceae</taxon>
        <taxon>Geovibrio</taxon>
    </lineage>
</organism>
<dbReference type="EMBL" id="CP035108">
    <property type="protein sequence ID" value="QAR33356.1"/>
    <property type="molecule type" value="Genomic_DNA"/>
</dbReference>
<evidence type="ECO:0000256" key="10">
    <source>
        <dbReference type="PIRNR" id="PIRNR006268"/>
    </source>
</evidence>
<keyword evidence="3 10" id="KW-0285">Flavoprotein</keyword>
<feature type="binding site" evidence="11">
    <location>
        <position position="155"/>
    </location>
    <ligand>
        <name>Mg(2+)</name>
        <dbReference type="ChEBI" id="CHEBI:18420"/>
    </ligand>
</feature>
<dbReference type="GO" id="GO:0005886">
    <property type="term" value="C:plasma membrane"/>
    <property type="evidence" value="ECO:0007669"/>
    <property type="project" value="UniProtKB-SubCell"/>
</dbReference>
<evidence type="ECO:0000256" key="5">
    <source>
        <dbReference type="ARBA" id="ARBA00022723"/>
    </source>
</evidence>
<dbReference type="EC" id="2.7.1.180" evidence="1 10"/>
<dbReference type="Pfam" id="PF02424">
    <property type="entry name" value="ApbE"/>
    <property type="match status" value="1"/>
</dbReference>
<name>A0A410JYT4_9BACT</name>
<protein>
    <recommendedName>
        <fullName evidence="2 10">FAD:protein FMN transferase</fullName>
        <ecNumber evidence="1 10">2.7.1.180</ecNumber>
    </recommendedName>
    <alternativeName>
        <fullName evidence="8 10">Flavin transferase</fullName>
    </alternativeName>
</protein>
<evidence type="ECO:0000256" key="1">
    <source>
        <dbReference type="ARBA" id="ARBA00011955"/>
    </source>
</evidence>
<dbReference type="OrthoDB" id="9778595at2"/>
<keyword evidence="12" id="KW-0449">Lipoprotein</keyword>
<dbReference type="PANTHER" id="PTHR30040:SF2">
    <property type="entry name" value="FAD:PROTEIN FMN TRANSFERASE"/>
    <property type="match status" value="1"/>
</dbReference>
<keyword evidence="6 10" id="KW-0274">FAD</keyword>
<keyword evidence="7 10" id="KW-0460">Magnesium</keyword>
<dbReference type="InterPro" id="IPR024932">
    <property type="entry name" value="ApbE"/>
</dbReference>
<evidence type="ECO:0000256" key="4">
    <source>
        <dbReference type="ARBA" id="ARBA00022679"/>
    </source>
</evidence>
<proteinExistence type="inferred from homology"/>
<dbReference type="KEGG" id="gtl:EP073_08065"/>
<evidence type="ECO:0000256" key="9">
    <source>
        <dbReference type="ARBA" id="ARBA00048540"/>
    </source>
</evidence>
<keyword evidence="5 10" id="KW-0479">Metal-binding</keyword>
<comment type="catalytic activity">
    <reaction evidence="9 10 12">
        <text>L-threonyl-[protein] + FAD = FMN-L-threonyl-[protein] + AMP + H(+)</text>
        <dbReference type="Rhea" id="RHEA:36847"/>
        <dbReference type="Rhea" id="RHEA-COMP:11060"/>
        <dbReference type="Rhea" id="RHEA-COMP:11061"/>
        <dbReference type="ChEBI" id="CHEBI:15378"/>
        <dbReference type="ChEBI" id="CHEBI:30013"/>
        <dbReference type="ChEBI" id="CHEBI:57692"/>
        <dbReference type="ChEBI" id="CHEBI:74257"/>
        <dbReference type="ChEBI" id="CHEBI:456215"/>
        <dbReference type="EC" id="2.7.1.180"/>
    </reaction>
</comment>
<evidence type="ECO:0000256" key="3">
    <source>
        <dbReference type="ARBA" id="ARBA00022630"/>
    </source>
</evidence>
<keyword evidence="4 10" id="KW-0808">Transferase</keyword>
<dbReference type="RefSeq" id="WP_128466642.1">
    <property type="nucleotide sequence ID" value="NZ_CP035108.1"/>
</dbReference>
<dbReference type="PANTHER" id="PTHR30040">
    <property type="entry name" value="THIAMINE BIOSYNTHESIS LIPOPROTEIN APBE"/>
    <property type="match status" value="1"/>
</dbReference>
<feature type="binding site" evidence="11">
    <location>
        <position position="270"/>
    </location>
    <ligand>
        <name>Mg(2+)</name>
        <dbReference type="ChEBI" id="CHEBI:18420"/>
    </ligand>
</feature>
<dbReference type="Proteomes" id="UP000287502">
    <property type="component" value="Chromosome"/>
</dbReference>
<dbReference type="PIRSF" id="PIRSF006268">
    <property type="entry name" value="ApbE"/>
    <property type="match status" value="1"/>
</dbReference>
<evidence type="ECO:0000256" key="2">
    <source>
        <dbReference type="ARBA" id="ARBA00016337"/>
    </source>
</evidence>
<evidence type="ECO:0000256" key="12">
    <source>
        <dbReference type="RuleBase" id="RU363002"/>
    </source>
</evidence>
<dbReference type="Gene3D" id="3.10.520.10">
    <property type="entry name" value="ApbE-like domains"/>
    <property type="match status" value="1"/>
</dbReference>
<dbReference type="SUPFAM" id="SSF143631">
    <property type="entry name" value="ApbE-like"/>
    <property type="match status" value="1"/>
</dbReference>
<sequence>MRKTALFLCVILLAAACTDRFEKRQFYAMGTLVEITHKKDMSLKQVIRTINDYEEQVKSFEQKYNDAPAGSGFEISPLWEVLFKKSYDYKAISKDRFDIRALSLTSLYGFPEGPYDLPSPEKYAAAAEAIKNKPLLFLDGKLVKEDERLKISAGAFAKGMIVDKAVETMKKNGAESGIVNAGGDLYAFGKKNKSRWRVGIRHPDDPNKVISTISVSDKAVATSGDYERFFMKNGIRYSHIFDMVTMEPASLYRSVSVIADNCETADGLSTVFFLLPEEEAAEACKRTGTPVLIYTHDDRVLKLCGWESFEN</sequence>
<keyword evidence="12" id="KW-0997">Cell inner membrane</keyword>
<evidence type="ECO:0000256" key="6">
    <source>
        <dbReference type="ARBA" id="ARBA00022827"/>
    </source>
</evidence>
<comment type="cofactor">
    <cofactor evidence="11">
        <name>Mg(2+)</name>
        <dbReference type="ChEBI" id="CHEBI:18420"/>
    </cofactor>
    <cofactor evidence="11">
        <name>Mn(2+)</name>
        <dbReference type="ChEBI" id="CHEBI:29035"/>
    </cofactor>
    <text evidence="11">Magnesium. Can also use manganese.</text>
</comment>
<feature type="binding site" evidence="11">
    <location>
        <position position="266"/>
    </location>
    <ligand>
        <name>Mg(2+)</name>
        <dbReference type="ChEBI" id="CHEBI:18420"/>
    </ligand>
</feature>
<dbReference type="AlphaFoldDB" id="A0A410JYT4"/>
<keyword evidence="14" id="KW-1185">Reference proteome</keyword>
<dbReference type="GO" id="GO:0016740">
    <property type="term" value="F:transferase activity"/>
    <property type="evidence" value="ECO:0007669"/>
    <property type="project" value="UniProtKB-UniRule"/>
</dbReference>
<evidence type="ECO:0000313" key="14">
    <source>
        <dbReference type="Proteomes" id="UP000287502"/>
    </source>
</evidence>
<keyword evidence="12" id="KW-1003">Cell membrane</keyword>
<comment type="similarity">
    <text evidence="10 12">Belongs to the ApbE family.</text>
</comment>
<reference evidence="13 14" key="1">
    <citation type="submission" date="2019-01" db="EMBL/GenBank/DDBJ databases">
        <title>Geovibrio thiophilus DSM 11263, complete genome.</title>
        <authorList>
            <person name="Spring S."/>
            <person name="Bunk B."/>
            <person name="Sproer C."/>
        </authorList>
    </citation>
    <scope>NUCLEOTIDE SEQUENCE [LARGE SCALE GENOMIC DNA]</scope>
    <source>
        <strain evidence="13 14">DSM 11263</strain>
    </source>
</reference>